<evidence type="ECO:0000313" key="1">
    <source>
        <dbReference type="EMBL" id="OAI12100.1"/>
    </source>
</evidence>
<accession>A0A177N4N4</accession>
<name>A0A177N4N4_9GAMM</name>
<dbReference type="RefSeq" id="WP_064042096.1">
    <property type="nucleotide sequence ID" value="NZ_LUUJ01000112.1"/>
</dbReference>
<evidence type="ECO:0000313" key="2">
    <source>
        <dbReference type="Proteomes" id="UP000077857"/>
    </source>
</evidence>
<dbReference type="GO" id="GO:0004519">
    <property type="term" value="F:endonuclease activity"/>
    <property type="evidence" value="ECO:0007669"/>
    <property type="project" value="InterPro"/>
</dbReference>
<proteinExistence type="predicted"/>
<dbReference type="GO" id="GO:0003723">
    <property type="term" value="F:RNA binding"/>
    <property type="evidence" value="ECO:0007669"/>
    <property type="project" value="InterPro"/>
</dbReference>
<dbReference type="EMBL" id="LUUJ01000112">
    <property type="protein sequence ID" value="OAI12100.1"/>
    <property type="molecule type" value="Genomic_DNA"/>
</dbReference>
<reference evidence="1 2" key="1">
    <citation type="submission" date="2016-03" db="EMBL/GenBank/DDBJ databases">
        <authorList>
            <person name="Ploux O."/>
        </authorList>
    </citation>
    <scope>NUCLEOTIDE SEQUENCE [LARGE SCALE GENOMIC DNA]</scope>
    <source>
        <strain evidence="1 2">R-45378</strain>
    </source>
</reference>
<dbReference type="Proteomes" id="UP000077857">
    <property type="component" value="Unassembled WGS sequence"/>
</dbReference>
<dbReference type="GO" id="GO:0110001">
    <property type="term" value="C:toxin-antitoxin complex"/>
    <property type="evidence" value="ECO:0007669"/>
    <property type="project" value="InterPro"/>
</dbReference>
<protein>
    <submittedName>
        <fullName evidence="1">Addiction module toxin RelE</fullName>
    </submittedName>
</protein>
<dbReference type="OrthoDB" id="9799912at2"/>
<sequence>MRIIAKSTIKKFWEQPAYRDAKGPLESWYEEALKANWASPQDIKNQYRNASICNNNRVVFNIGGNKYRLVVEMQYRAGIAWIKFVGSHAQYDQIDVETVNDY</sequence>
<organism evidence="1 2">
    <name type="scientific">Methylomonas koyamae</name>
    <dbReference type="NCBI Taxonomy" id="702114"/>
    <lineage>
        <taxon>Bacteria</taxon>
        <taxon>Pseudomonadati</taxon>
        <taxon>Pseudomonadota</taxon>
        <taxon>Gammaproteobacteria</taxon>
        <taxon>Methylococcales</taxon>
        <taxon>Methylococcaceae</taxon>
        <taxon>Methylomonas</taxon>
    </lineage>
</organism>
<dbReference type="InterPro" id="IPR018669">
    <property type="entry name" value="Toxin_HigB"/>
</dbReference>
<comment type="caution">
    <text evidence="1">The sequence shown here is derived from an EMBL/GenBank/DDBJ whole genome shotgun (WGS) entry which is preliminary data.</text>
</comment>
<dbReference type="Pfam" id="PF09907">
    <property type="entry name" value="HigB_toxin"/>
    <property type="match status" value="1"/>
</dbReference>
<dbReference type="AlphaFoldDB" id="A0A177N4N4"/>
<gene>
    <name evidence="1" type="ORF">A1507_19105</name>
</gene>